<dbReference type="Pfam" id="PF16169">
    <property type="entry name" value="DUF4872"/>
    <property type="match status" value="1"/>
</dbReference>
<feature type="domain" description="DUF4872" evidence="2">
    <location>
        <begin position="161"/>
        <end position="334"/>
    </location>
</feature>
<sequence>MRVLLDLEQYHRMGSHCLTTCLVTLFRQQGIGMPEEMSLGLGSGLGFTYVRQKGGFMYGGRGGNLEQNLASSLGLELVANRTQDKDIAWEYNRQMLLGCHPLICEVDMAHLPYMVEKLKTNGSGFSGHKLILIGFDDEKNETYVLDYLWNDVVVVNTDDFKKAASSSIKPMSPDNSSLWMQIPKELYPMEYAIHSAIGVNVNQMKNPVGFGLGLKAIKRFYKELRSWPDILQEDTLRYELNMAHLVFEKVGTGGGNFRRMYARFLKNSATLLQNEQLLEASKTYTELGKLWKTVAYDLHEASVEEKLLDHKIFSRNYETGEQIMKLENQGIQQLERYLEGGRTCY</sequence>
<dbReference type="Pfam" id="PF14399">
    <property type="entry name" value="BtrH_N"/>
    <property type="match status" value="1"/>
</dbReference>
<evidence type="ECO:0000313" key="3">
    <source>
        <dbReference type="EMBL" id="MTR87031.1"/>
    </source>
</evidence>
<name>A0A6L6L9G3_9FIRM</name>
<comment type="caution">
    <text evidence="3">The sequence shown here is derived from an EMBL/GenBank/DDBJ whole genome shotgun (WGS) entry which is preliminary data.</text>
</comment>
<dbReference type="InterPro" id="IPR032369">
    <property type="entry name" value="DUF4872"/>
</dbReference>
<feature type="domain" description="Butirosin biosynthesis protein H N-terminal" evidence="1">
    <location>
        <begin position="16"/>
        <end position="146"/>
    </location>
</feature>
<organism evidence="3 4">
    <name type="scientific">Roseburia intestinalis</name>
    <dbReference type="NCBI Taxonomy" id="166486"/>
    <lineage>
        <taxon>Bacteria</taxon>
        <taxon>Bacillati</taxon>
        <taxon>Bacillota</taxon>
        <taxon>Clostridia</taxon>
        <taxon>Lachnospirales</taxon>
        <taxon>Lachnospiraceae</taxon>
        <taxon>Roseburia</taxon>
    </lineage>
</organism>
<dbReference type="InterPro" id="IPR026935">
    <property type="entry name" value="BtrH_N"/>
</dbReference>
<proteinExistence type="predicted"/>
<dbReference type="Proteomes" id="UP000478483">
    <property type="component" value="Unassembled WGS sequence"/>
</dbReference>
<gene>
    <name evidence="3" type="ORF">GMD50_18760</name>
</gene>
<dbReference type="AlphaFoldDB" id="A0A6L6L9G3"/>
<protein>
    <submittedName>
        <fullName evidence="3">DUF4872 domain-containing protein</fullName>
    </submittedName>
</protein>
<accession>A0A6L6L9G3</accession>
<dbReference type="RefSeq" id="WP_118413541.1">
    <property type="nucleotide sequence ID" value="NZ_QRPI01000033.1"/>
</dbReference>
<dbReference type="EMBL" id="WNAJ01000036">
    <property type="protein sequence ID" value="MTR87031.1"/>
    <property type="molecule type" value="Genomic_DNA"/>
</dbReference>
<evidence type="ECO:0000313" key="4">
    <source>
        <dbReference type="Proteomes" id="UP000478483"/>
    </source>
</evidence>
<evidence type="ECO:0000259" key="1">
    <source>
        <dbReference type="Pfam" id="PF14399"/>
    </source>
</evidence>
<reference evidence="3 4" key="1">
    <citation type="journal article" date="2019" name="Nat. Med.">
        <title>A library of human gut bacterial isolates paired with longitudinal multiomics data enables mechanistic microbiome research.</title>
        <authorList>
            <person name="Poyet M."/>
            <person name="Groussin M."/>
            <person name="Gibbons S.M."/>
            <person name="Avila-Pacheco J."/>
            <person name="Jiang X."/>
            <person name="Kearney S.M."/>
            <person name="Perrotta A.R."/>
            <person name="Berdy B."/>
            <person name="Zhao S."/>
            <person name="Lieberman T.D."/>
            <person name="Swanson P.K."/>
            <person name="Smith M."/>
            <person name="Roesemann S."/>
            <person name="Alexander J.E."/>
            <person name="Rich S.A."/>
            <person name="Livny J."/>
            <person name="Vlamakis H."/>
            <person name="Clish C."/>
            <person name="Bullock K."/>
            <person name="Deik A."/>
            <person name="Scott J."/>
            <person name="Pierce K.A."/>
            <person name="Xavier R.J."/>
            <person name="Alm E.J."/>
        </authorList>
    </citation>
    <scope>NUCLEOTIDE SEQUENCE [LARGE SCALE GENOMIC DNA]</scope>
    <source>
        <strain evidence="3 4">BIOML-A1</strain>
    </source>
</reference>
<evidence type="ECO:0000259" key="2">
    <source>
        <dbReference type="Pfam" id="PF16169"/>
    </source>
</evidence>